<dbReference type="Pfam" id="PF21982">
    <property type="entry name" value="RecX_HTH1"/>
    <property type="match status" value="1"/>
</dbReference>
<evidence type="ECO:0000256" key="2">
    <source>
        <dbReference type="ARBA" id="ARBA00009695"/>
    </source>
</evidence>
<evidence type="ECO:0000256" key="5">
    <source>
        <dbReference type="HAMAP-Rule" id="MF_01114"/>
    </source>
</evidence>
<feature type="domain" description="RecX first three-helical" evidence="9">
    <location>
        <begin position="15"/>
        <end position="51"/>
    </location>
</feature>
<dbReference type="Proteomes" id="UP001165395">
    <property type="component" value="Unassembled WGS sequence"/>
</dbReference>
<dbReference type="PANTHER" id="PTHR33602">
    <property type="entry name" value="REGULATORY PROTEIN RECX FAMILY PROTEIN"/>
    <property type="match status" value="1"/>
</dbReference>
<evidence type="ECO:0000256" key="3">
    <source>
        <dbReference type="ARBA" id="ARBA00018111"/>
    </source>
</evidence>
<gene>
    <name evidence="5 10" type="primary">recX</name>
    <name evidence="10" type="ORF">LIN78_14825</name>
</gene>
<comment type="caution">
    <text evidence="10">The sequence shown here is derived from an EMBL/GenBank/DDBJ whole genome shotgun (WGS) entry which is preliminary data.</text>
</comment>
<dbReference type="InterPro" id="IPR053924">
    <property type="entry name" value="RecX_HTH_2nd"/>
</dbReference>
<comment type="similarity">
    <text evidence="2 5">Belongs to the RecX family.</text>
</comment>
<organism evidence="10 11">
    <name type="scientific">Leeia speluncae</name>
    <dbReference type="NCBI Taxonomy" id="2884804"/>
    <lineage>
        <taxon>Bacteria</taxon>
        <taxon>Pseudomonadati</taxon>
        <taxon>Pseudomonadota</taxon>
        <taxon>Betaproteobacteria</taxon>
        <taxon>Neisseriales</taxon>
        <taxon>Leeiaceae</taxon>
        <taxon>Leeia</taxon>
    </lineage>
</organism>
<comment type="function">
    <text evidence="5">Modulates RecA activity.</text>
</comment>
<dbReference type="InterPro" id="IPR003783">
    <property type="entry name" value="Regulatory_RecX"/>
</dbReference>
<comment type="subcellular location">
    <subcellularLocation>
        <location evidence="1 5">Cytoplasm</location>
    </subcellularLocation>
</comment>
<dbReference type="InterPro" id="IPR053925">
    <property type="entry name" value="RecX_HTH_3rd"/>
</dbReference>
<accession>A0ABS8D9G7</accession>
<name>A0ABS8D9G7_9NEIS</name>
<dbReference type="Gene3D" id="1.10.10.10">
    <property type="entry name" value="Winged helix-like DNA-binding domain superfamily/Winged helix DNA-binding domain"/>
    <property type="match status" value="3"/>
</dbReference>
<protein>
    <recommendedName>
        <fullName evidence="3 5">Regulatory protein RecX</fullName>
    </recommendedName>
</protein>
<evidence type="ECO:0000256" key="6">
    <source>
        <dbReference type="SAM" id="Coils"/>
    </source>
</evidence>
<evidence type="ECO:0000259" key="8">
    <source>
        <dbReference type="Pfam" id="PF21981"/>
    </source>
</evidence>
<dbReference type="InterPro" id="IPR036388">
    <property type="entry name" value="WH-like_DNA-bd_sf"/>
</dbReference>
<feature type="domain" description="RecX second three-helical" evidence="7">
    <location>
        <begin position="58"/>
        <end position="95"/>
    </location>
</feature>
<dbReference type="Pfam" id="PF21981">
    <property type="entry name" value="RecX_HTH3"/>
    <property type="match status" value="1"/>
</dbReference>
<evidence type="ECO:0000313" key="10">
    <source>
        <dbReference type="EMBL" id="MCB6184819.1"/>
    </source>
</evidence>
<dbReference type="InterPro" id="IPR053926">
    <property type="entry name" value="RecX_HTH_1st"/>
</dbReference>
<proteinExistence type="inferred from homology"/>
<keyword evidence="4 5" id="KW-0963">Cytoplasm</keyword>
<dbReference type="EMBL" id="JAJBZT010000009">
    <property type="protein sequence ID" value="MCB6184819.1"/>
    <property type="molecule type" value="Genomic_DNA"/>
</dbReference>
<dbReference type="Pfam" id="PF02631">
    <property type="entry name" value="RecX_HTH2"/>
    <property type="match status" value="1"/>
</dbReference>
<dbReference type="RefSeq" id="WP_227181636.1">
    <property type="nucleotide sequence ID" value="NZ_JAJBZT010000009.1"/>
</dbReference>
<evidence type="ECO:0000259" key="9">
    <source>
        <dbReference type="Pfam" id="PF21982"/>
    </source>
</evidence>
<dbReference type="NCBIfam" id="NF001055">
    <property type="entry name" value="PRK00117.2-5"/>
    <property type="match status" value="1"/>
</dbReference>
<evidence type="ECO:0000259" key="7">
    <source>
        <dbReference type="Pfam" id="PF02631"/>
    </source>
</evidence>
<evidence type="ECO:0000313" key="11">
    <source>
        <dbReference type="Proteomes" id="UP001165395"/>
    </source>
</evidence>
<reference evidence="10" key="1">
    <citation type="submission" date="2021-10" db="EMBL/GenBank/DDBJ databases">
        <title>The complete genome sequence of Leeia sp. TBRC 13508.</title>
        <authorList>
            <person name="Charoenyingcharoen P."/>
            <person name="Yukphan P."/>
        </authorList>
    </citation>
    <scope>NUCLEOTIDE SEQUENCE</scope>
    <source>
        <strain evidence="10">TBRC 13508</strain>
    </source>
</reference>
<evidence type="ECO:0000256" key="4">
    <source>
        <dbReference type="ARBA" id="ARBA00022490"/>
    </source>
</evidence>
<dbReference type="PANTHER" id="PTHR33602:SF1">
    <property type="entry name" value="REGULATORY PROTEIN RECX FAMILY PROTEIN"/>
    <property type="match status" value="1"/>
</dbReference>
<evidence type="ECO:0000256" key="1">
    <source>
        <dbReference type="ARBA" id="ARBA00004496"/>
    </source>
</evidence>
<keyword evidence="11" id="KW-1185">Reference proteome</keyword>
<sequence>MTEKPEKKTISLEARAINLLSRREYSKAELTQRLRAHANSTEELEAVVNKLEQRKWLSDERAAEQWVQAKSSKYGDRYLKQLMREKGIDASLANDTIQDSADDEKARVKQVWLKKFGQKPDSPQDKMKQMRFLASRGFSMSSIQYVLSLDDGEIDQSADDEW</sequence>
<keyword evidence="6" id="KW-0175">Coiled coil</keyword>
<dbReference type="HAMAP" id="MF_01114">
    <property type="entry name" value="RecX"/>
    <property type="match status" value="1"/>
</dbReference>
<feature type="domain" description="RecX third three-helical" evidence="8">
    <location>
        <begin position="103"/>
        <end position="147"/>
    </location>
</feature>
<feature type="coiled-coil region" evidence="6">
    <location>
        <begin position="27"/>
        <end position="54"/>
    </location>
</feature>